<dbReference type="PANTHER" id="PTHR22883:SF203">
    <property type="entry name" value="PALMITOYLTRANSFERASE"/>
    <property type="match status" value="1"/>
</dbReference>
<evidence type="ECO:0000256" key="4">
    <source>
        <dbReference type="ARBA" id="ARBA00022989"/>
    </source>
</evidence>
<evidence type="ECO:0000256" key="6">
    <source>
        <dbReference type="ARBA" id="ARBA00023315"/>
    </source>
</evidence>
<protein>
    <recommendedName>
        <fullName evidence="7">Palmitoyltransferase</fullName>
        <ecNumber evidence="7">2.3.1.225</ecNumber>
    </recommendedName>
</protein>
<evidence type="ECO:0000313" key="10">
    <source>
        <dbReference type="EMBL" id="KAL3780339.1"/>
    </source>
</evidence>
<feature type="compositionally biased region" description="Basic and acidic residues" evidence="8">
    <location>
        <begin position="365"/>
        <end position="375"/>
    </location>
</feature>
<dbReference type="PANTHER" id="PTHR22883">
    <property type="entry name" value="ZINC FINGER DHHC DOMAIN CONTAINING PROTEIN"/>
    <property type="match status" value="1"/>
</dbReference>
<feature type="region of interest" description="Disordered" evidence="8">
    <location>
        <begin position="310"/>
        <end position="377"/>
    </location>
</feature>
<keyword evidence="5 7" id="KW-0472">Membrane</keyword>
<dbReference type="PROSITE" id="PS50216">
    <property type="entry name" value="DHHC"/>
    <property type="match status" value="1"/>
</dbReference>
<comment type="caution">
    <text evidence="10">The sequence shown here is derived from an EMBL/GenBank/DDBJ whole genome shotgun (WGS) entry which is preliminary data.</text>
</comment>
<sequence length="415" mass="46609">MVRRTNGFQKPLNAMQIVTWALLLALPIQFVFFATPLLPLAASIPCTIAVFLCVICTGYFAYKCCSIDPIDERLRCHLATESGGTYNNQNVTHGVHAESNAGPTKFCWVCGIDVHELSMHCKFCDKCVSRFDHHCHWLNTCIGEANYEYFFPTVGSTLALVLVHGSVLAWLVISFFVQFASNKTEYDDGSTLERANSWFDLNAGLAVAITNSVFLAVNLACISLLGQLFLFHIRLRREKITTYAYIVRDGQRKHEATRKNMQMGRQRIIAIGDAKKEGKPIRRFFLKAAGCPFVGEFACRPCDPLRLDEKKNKSRSEENQNGDHNVDEKEDDNKVPFEPEEQSNTVELGECPASTCGHLAANNQHENDSREETHETSALQNAMELRRQSLPDEETNNKGVEFIAVSKNEAKDETS</sequence>
<comment type="domain">
    <text evidence="7">The DHHC domain is required for palmitoyltransferase activity.</text>
</comment>
<feature type="compositionally biased region" description="Basic and acidic residues" evidence="8">
    <location>
        <begin position="324"/>
        <end position="337"/>
    </location>
</feature>
<dbReference type="InterPro" id="IPR039859">
    <property type="entry name" value="PFA4/ZDH16/20/ERF2-like"/>
</dbReference>
<gene>
    <name evidence="10" type="ORF">ACHAWO_008231</name>
</gene>
<reference evidence="10 11" key="1">
    <citation type="submission" date="2024-10" db="EMBL/GenBank/DDBJ databases">
        <title>Updated reference genomes for cyclostephanoid diatoms.</title>
        <authorList>
            <person name="Roberts W.R."/>
            <person name="Alverson A.J."/>
        </authorList>
    </citation>
    <scope>NUCLEOTIDE SEQUENCE [LARGE SCALE GENOMIC DNA]</scope>
    <source>
        <strain evidence="10 11">AJA010-31</strain>
    </source>
</reference>
<evidence type="ECO:0000259" key="9">
    <source>
        <dbReference type="Pfam" id="PF01529"/>
    </source>
</evidence>
<feature type="transmembrane region" description="Helical" evidence="7">
    <location>
        <begin position="201"/>
        <end position="231"/>
    </location>
</feature>
<keyword evidence="3 7" id="KW-0812">Transmembrane</keyword>
<evidence type="ECO:0000256" key="7">
    <source>
        <dbReference type="RuleBase" id="RU079119"/>
    </source>
</evidence>
<comment type="subcellular location">
    <subcellularLocation>
        <location evidence="1">Membrane</location>
        <topology evidence="1">Multi-pass membrane protein</topology>
    </subcellularLocation>
</comment>
<dbReference type="GO" id="GO:0016020">
    <property type="term" value="C:membrane"/>
    <property type="evidence" value="ECO:0007669"/>
    <property type="project" value="UniProtKB-SubCell"/>
</dbReference>
<dbReference type="Pfam" id="PF01529">
    <property type="entry name" value="DHHC"/>
    <property type="match status" value="1"/>
</dbReference>
<accession>A0ABD3NWH5</accession>
<dbReference type="InterPro" id="IPR001594">
    <property type="entry name" value="Palmitoyltrfase_DHHC"/>
</dbReference>
<evidence type="ECO:0000256" key="1">
    <source>
        <dbReference type="ARBA" id="ARBA00004141"/>
    </source>
</evidence>
<proteinExistence type="inferred from homology"/>
<comment type="catalytic activity">
    <reaction evidence="7">
        <text>L-cysteinyl-[protein] + hexadecanoyl-CoA = S-hexadecanoyl-L-cysteinyl-[protein] + CoA</text>
        <dbReference type="Rhea" id="RHEA:36683"/>
        <dbReference type="Rhea" id="RHEA-COMP:10131"/>
        <dbReference type="Rhea" id="RHEA-COMP:11032"/>
        <dbReference type="ChEBI" id="CHEBI:29950"/>
        <dbReference type="ChEBI" id="CHEBI:57287"/>
        <dbReference type="ChEBI" id="CHEBI:57379"/>
        <dbReference type="ChEBI" id="CHEBI:74151"/>
        <dbReference type="EC" id="2.3.1.225"/>
    </reaction>
</comment>
<keyword evidence="11" id="KW-1185">Reference proteome</keyword>
<keyword evidence="6 7" id="KW-0012">Acyltransferase</keyword>
<feature type="transmembrane region" description="Helical" evidence="7">
    <location>
        <begin position="12"/>
        <end position="34"/>
    </location>
</feature>
<evidence type="ECO:0000313" key="11">
    <source>
        <dbReference type="Proteomes" id="UP001530400"/>
    </source>
</evidence>
<dbReference type="Proteomes" id="UP001530400">
    <property type="component" value="Unassembled WGS sequence"/>
</dbReference>
<evidence type="ECO:0000256" key="3">
    <source>
        <dbReference type="ARBA" id="ARBA00022692"/>
    </source>
</evidence>
<name>A0ABD3NWH5_9STRA</name>
<keyword evidence="2 7" id="KW-0808">Transferase</keyword>
<keyword evidence="4 7" id="KW-1133">Transmembrane helix</keyword>
<evidence type="ECO:0000256" key="5">
    <source>
        <dbReference type="ARBA" id="ARBA00023136"/>
    </source>
</evidence>
<dbReference type="AlphaFoldDB" id="A0ABD3NWH5"/>
<evidence type="ECO:0000256" key="8">
    <source>
        <dbReference type="SAM" id="MobiDB-lite"/>
    </source>
</evidence>
<evidence type="ECO:0000256" key="2">
    <source>
        <dbReference type="ARBA" id="ARBA00022679"/>
    </source>
</evidence>
<dbReference type="GO" id="GO:0019706">
    <property type="term" value="F:protein-cysteine S-palmitoyltransferase activity"/>
    <property type="evidence" value="ECO:0007669"/>
    <property type="project" value="UniProtKB-EC"/>
</dbReference>
<organism evidence="10 11">
    <name type="scientific">Cyclotella atomus</name>
    <dbReference type="NCBI Taxonomy" id="382360"/>
    <lineage>
        <taxon>Eukaryota</taxon>
        <taxon>Sar</taxon>
        <taxon>Stramenopiles</taxon>
        <taxon>Ochrophyta</taxon>
        <taxon>Bacillariophyta</taxon>
        <taxon>Coscinodiscophyceae</taxon>
        <taxon>Thalassiosirophycidae</taxon>
        <taxon>Stephanodiscales</taxon>
        <taxon>Stephanodiscaceae</taxon>
        <taxon>Cyclotella</taxon>
    </lineage>
</organism>
<feature type="transmembrane region" description="Helical" evidence="7">
    <location>
        <begin position="158"/>
        <end position="181"/>
    </location>
</feature>
<dbReference type="EMBL" id="JALLPJ020000895">
    <property type="protein sequence ID" value="KAL3780339.1"/>
    <property type="molecule type" value="Genomic_DNA"/>
</dbReference>
<comment type="similarity">
    <text evidence="7">Belongs to the DHHC palmitoyltransferase family.</text>
</comment>
<feature type="transmembrane region" description="Helical" evidence="7">
    <location>
        <begin position="40"/>
        <end position="62"/>
    </location>
</feature>
<dbReference type="EC" id="2.3.1.225" evidence="7"/>
<feature type="domain" description="Palmitoyltransferase DHHC" evidence="9">
    <location>
        <begin position="103"/>
        <end position="246"/>
    </location>
</feature>